<comment type="similarity">
    <text evidence="1 6">Belongs to the sigma-70 factor family. ECF subfamily.</text>
</comment>
<dbReference type="SUPFAM" id="SSF88659">
    <property type="entry name" value="Sigma3 and sigma4 domains of RNA polymerase sigma factors"/>
    <property type="match status" value="1"/>
</dbReference>
<dbReference type="RefSeq" id="WP_122914734.1">
    <property type="nucleotide sequence ID" value="NZ_RHHT01000046.1"/>
</dbReference>
<keyword evidence="2 6" id="KW-0805">Transcription regulation</keyword>
<dbReference type="GO" id="GO:0006352">
    <property type="term" value="P:DNA-templated transcription initiation"/>
    <property type="evidence" value="ECO:0007669"/>
    <property type="project" value="InterPro"/>
</dbReference>
<dbReference type="InterPro" id="IPR039425">
    <property type="entry name" value="RNA_pol_sigma-70-like"/>
</dbReference>
<dbReference type="GO" id="GO:0003677">
    <property type="term" value="F:DNA binding"/>
    <property type="evidence" value="ECO:0007669"/>
    <property type="project" value="UniProtKB-KW"/>
</dbReference>
<dbReference type="InterPro" id="IPR014284">
    <property type="entry name" value="RNA_pol_sigma-70_dom"/>
</dbReference>
<dbReference type="GO" id="GO:0006950">
    <property type="term" value="P:response to stress"/>
    <property type="evidence" value="ECO:0007669"/>
    <property type="project" value="UniProtKB-ARBA"/>
</dbReference>
<accession>A0A3M8CI99</accession>
<dbReference type="Gene3D" id="1.10.10.10">
    <property type="entry name" value="Winged helix-like DNA-binding domain superfamily/Winged helix DNA-binding domain"/>
    <property type="match status" value="1"/>
</dbReference>
<evidence type="ECO:0000259" key="7">
    <source>
        <dbReference type="Pfam" id="PF04542"/>
    </source>
</evidence>
<gene>
    <name evidence="9" type="ORF">EDM58_19080</name>
</gene>
<name>A0A3M8CI99_9BACL</name>
<dbReference type="EMBL" id="RHHT01000046">
    <property type="protein sequence ID" value="RNB75067.1"/>
    <property type="molecule type" value="Genomic_DNA"/>
</dbReference>
<keyword evidence="4 6" id="KW-0238">DNA-binding</keyword>
<dbReference type="InterPro" id="IPR007627">
    <property type="entry name" value="RNA_pol_sigma70_r2"/>
</dbReference>
<dbReference type="Pfam" id="PF04542">
    <property type="entry name" value="Sigma70_r2"/>
    <property type="match status" value="1"/>
</dbReference>
<dbReference type="NCBIfam" id="TIGR02937">
    <property type="entry name" value="sigma70-ECF"/>
    <property type="match status" value="1"/>
</dbReference>
<dbReference type="Gene3D" id="1.10.1740.10">
    <property type="match status" value="1"/>
</dbReference>
<dbReference type="AlphaFoldDB" id="A0A3M8CI99"/>
<evidence type="ECO:0000256" key="2">
    <source>
        <dbReference type="ARBA" id="ARBA00023015"/>
    </source>
</evidence>
<dbReference type="CDD" id="cd06171">
    <property type="entry name" value="Sigma70_r4"/>
    <property type="match status" value="1"/>
</dbReference>
<dbReference type="InterPro" id="IPR013325">
    <property type="entry name" value="RNA_pol_sigma_r2"/>
</dbReference>
<evidence type="ECO:0000256" key="5">
    <source>
        <dbReference type="ARBA" id="ARBA00023163"/>
    </source>
</evidence>
<protein>
    <recommendedName>
        <fullName evidence="6">RNA polymerase sigma factor</fullName>
    </recommendedName>
</protein>
<dbReference type="Proteomes" id="UP000281915">
    <property type="component" value="Unassembled WGS sequence"/>
</dbReference>
<reference evidence="9 10" key="1">
    <citation type="submission" date="2018-10" db="EMBL/GenBank/DDBJ databases">
        <title>Phylogenomics of Brevibacillus.</title>
        <authorList>
            <person name="Dunlap C."/>
        </authorList>
    </citation>
    <scope>NUCLEOTIDE SEQUENCE [LARGE SCALE GENOMIC DNA]</scope>
    <source>
        <strain evidence="9 10">JCM 15085</strain>
    </source>
</reference>
<comment type="caution">
    <text evidence="9">The sequence shown here is derived from an EMBL/GenBank/DDBJ whole genome shotgun (WGS) entry which is preliminary data.</text>
</comment>
<evidence type="ECO:0000256" key="3">
    <source>
        <dbReference type="ARBA" id="ARBA00023082"/>
    </source>
</evidence>
<sequence>MQDDWLMIQQVHDGNREAYAHLVNKYKDRLYSFLYRMTGQSQDAQDLTQEVFLKAYCSLDKYKPTDAFLAWLYRIASNLCVDAWRKNKRYSGAPLEETLLIETQTPEQVYLKKEKQDVLQAHIMALGEDYRAVFLLKYMEQLSYKEIGDILQLPVTTVQMRIHHAKRKLRTGLAQEMSGGAAIYEMLQN</sequence>
<dbReference type="InterPro" id="IPR000838">
    <property type="entry name" value="RNA_pol_sigma70_ECF_CS"/>
</dbReference>
<dbReference type="SUPFAM" id="SSF88946">
    <property type="entry name" value="Sigma2 domain of RNA polymerase sigma factors"/>
    <property type="match status" value="1"/>
</dbReference>
<dbReference type="Pfam" id="PF08281">
    <property type="entry name" value="Sigma70_r4_2"/>
    <property type="match status" value="1"/>
</dbReference>
<evidence type="ECO:0000256" key="1">
    <source>
        <dbReference type="ARBA" id="ARBA00010641"/>
    </source>
</evidence>
<keyword evidence="5 6" id="KW-0804">Transcription</keyword>
<dbReference type="PROSITE" id="PS01063">
    <property type="entry name" value="SIGMA70_ECF"/>
    <property type="match status" value="1"/>
</dbReference>
<dbReference type="PANTHER" id="PTHR43133">
    <property type="entry name" value="RNA POLYMERASE ECF-TYPE SIGMA FACTO"/>
    <property type="match status" value="1"/>
</dbReference>
<evidence type="ECO:0000256" key="4">
    <source>
        <dbReference type="ARBA" id="ARBA00023125"/>
    </source>
</evidence>
<proteinExistence type="inferred from homology"/>
<dbReference type="GO" id="GO:0016987">
    <property type="term" value="F:sigma factor activity"/>
    <property type="evidence" value="ECO:0007669"/>
    <property type="project" value="UniProtKB-KW"/>
</dbReference>
<feature type="domain" description="RNA polymerase sigma-70 region 2" evidence="7">
    <location>
        <begin position="22"/>
        <end position="89"/>
    </location>
</feature>
<dbReference type="PANTHER" id="PTHR43133:SF8">
    <property type="entry name" value="RNA POLYMERASE SIGMA FACTOR HI_1459-RELATED"/>
    <property type="match status" value="1"/>
</dbReference>
<evidence type="ECO:0000259" key="8">
    <source>
        <dbReference type="Pfam" id="PF08281"/>
    </source>
</evidence>
<feature type="domain" description="RNA polymerase sigma factor 70 region 4 type 2" evidence="8">
    <location>
        <begin position="120"/>
        <end position="169"/>
    </location>
</feature>
<dbReference type="InterPro" id="IPR036388">
    <property type="entry name" value="WH-like_DNA-bd_sf"/>
</dbReference>
<dbReference type="InterPro" id="IPR013324">
    <property type="entry name" value="RNA_pol_sigma_r3/r4-like"/>
</dbReference>
<evidence type="ECO:0000313" key="9">
    <source>
        <dbReference type="EMBL" id="RNB75067.1"/>
    </source>
</evidence>
<evidence type="ECO:0000313" key="10">
    <source>
        <dbReference type="Proteomes" id="UP000281915"/>
    </source>
</evidence>
<evidence type="ECO:0000256" key="6">
    <source>
        <dbReference type="RuleBase" id="RU000716"/>
    </source>
</evidence>
<organism evidence="9 10">
    <name type="scientific">Brevibacillus panacihumi</name>
    <dbReference type="NCBI Taxonomy" id="497735"/>
    <lineage>
        <taxon>Bacteria</taxon>
        <taxon>Bacillati</taxon>
        <taxon>Bacillota</taxon>
        <taxon>Bacilli</taxon>
        <taxon>Bacillales</taxon>
        <taxon>Paenibacillaceae</taxon>
        <taxon>Brevibacillus</taxon>
    </lineage>
</organism>
<keyword evidence="3 6" id="KW-0731">Sigma factor</keyword>
<dbReference type="InterPro" id="IPR013249">
    <property type="entry name" value="RNA_pol_sigma70_r4_t2"/>
</dbReference>